<comment type="caution">
    <text evidence="6">The sequence shown here is derived from an EMBL/GenBank/DDBJ whole genome shotgun (WGS) entry which is preliminary data.</text>
</comment>
<evidence type="ECO:0000256" key="3">
    <source>
        <dbReference type="ARBA" id="ARBA00022989"/>
    </source>
</evidence>
<keyword evidence="3" id="KW-1133">Transmembrane helix</keyword>
<dbReference type="GO" id="GO:0034993">
    <property type="term" value="C:meiotic nuclear membrane microtubule tethering complex"/>
    <property type="evidence" value="ECO:0007669"/>
    <property type="project" value="TreeGrafter"/>
</dbReference>
<keyword evidence="2" id="KW-0812">Transmembrane</keyword>
<evidence type="ECO:0000259" key="5">
    <source>
        <dbReference type="PROSITE" id="PS51469"/>
    </source>
</evidence>
<dbReference type="GO" id="GO:0043495">
    <property type="term" value="F:protein-membrane adaptor activity"/>
    <property type="evidence" value="ECO:0007669"/>
    <property type="project" value="TreeGrafter"/>
</dbReference>
<evidence type="ECO:0000313" key="7">
    <source>
        <dbReference type="Proteomes" id="UP000762676"/>
    </source>
</evidence>
<accession>A0AAV4GJB9</accession>
<keyword evidence="4" id="KW-0472">Membrane</keyword>
<reference evidence="6 7" key="1">
    <citation type="journal article" date="2021" name="Elife">
        <title>Chloroplast acquisition without the gene transfer in kleptoplastic sea slugs, Plakobranchus ocellatus.</title>
        <authorList>
            <person name="Maeda T."/>
            <person name="Takahashi S."/>
            <person name="Yoshida T."/>
            <person name="Shimamura S."/>
            <person name="Takaki Y."/>
            <person name="Nagai Y."/>
            <person name="Toyoda A."/>
            <person name="Suzuki Y."/>
            <person name="Arimoto A."/>
            <person name="Ishii H."/>
            <person name="Satoh N."/>
            <person name="Nishiyama T."/>
            <person name="Hasebe M."/>
            <person name="Maruyama T."/>
            <person name="Minagawa J."/>
            <person name="Obokata J."/>
            <person name="Shigenobu S."/>
        </authorList>
    </citation>
    <scope>NUCLEOTIDE SEQUENCE [LARGE SCALE GENOMIC DNA]</scope>
</reference>
<name>A0AAV4GJB9_9GAST</name>
<evidence type="ECO:0000256" key="2">
    <source>
        <dbReference type="ARBA" id="ARBA00022692"/>
    </source>
</evidence>
<gene>
    <name evidence="6" type="ORF">ElyMa_006009500</name>
</gene>
<dbReference type="InterPro" id="IPR045119">
    <property type="entry name" value="SUN1-5"/>
</dbReference>
<organism evidence="6 7">
    <name type="scientific">Elysia marginata</name>
    <dbReference type="NCBI Taxonomy" id="1093978"/>
    <lineage>
        <taxon>Eukaryota</taxon>
        <taxon>Metazoa</taxon>
        <taxon>Spiralia</taxon>
        <taxon>Lophotrochozoa</taxon>
        <taxon>Mollusca</taxon>
        <taxon>Gastropoda</taxon>
        <taxon>Heterobranchia</taxon>
        <taxon>Euthyneura</taxon>
        <taxon>Panpulmonata</taxon>
        <taxon>Sacoglossa</taxon>
        <taxon>Placobranchoidea</taxon>
        <taxon>Plakobranchidae</taxon>
        <taxon>Elysia</taxon>
    </lineage>
</organism>
<sequence>MCLDPRNWTGLGVVVMSAALLGYEPSLSLFTVFLQTTSTIVREALAKYNADRLGKADYALESAGGSILCSSNTYYSKSGALYSLFGVPLWYHSSTPRMVIQPEVQPGTCWAMDTTQGYVTVQLAMPVIITAISLEHIPKALSPLGRLDSAPKEIAVMGQEASVDSPEVFLGKFTYDIDQDPIQVYDIKVEHQDVVRDSFHCHRYIG</sequence>
<dbReference type="AlphaFoldDB" id="A0AAV4GJB9"/>
<dbReference type="Pfam" id="PF07738">
    <property type="entry name" value="Sad1_UNC"/>
    <property type="match status" value="1"/>
</dbReference>
<evidence type="ECO:0000256" key="1">
    <source>
        <dbReference type="ARBA" id="ARBA00004370"/>
    </source>
</evidence>
<dbReference type="Gene3D" id="2.60.120.260">
    <property type="entry name" value="Galactose-binding domain-like"/>
    <property type="match status" value="1"/>
</dbReference>
<feature type="domain" description="SUN" evidence="5">
    <location>
        <begin position="64"/>
        <end position="206"/>
    </location>
</feature>
<dbReference type="InterPro" id="IPR012919">
    <property type="entry name" value="SUN_dom"/>
</dbReference>
<dbReference type="PANTHER" id="PTHR12911:SF8">
    <property type="entry name" value="KLAROID PROTEIN-RELATED"/>
    <property type="match status" value="1"/>
</dbReference>
<dbReference type="Proteomes" id="UP000762676">
    <property type="component" value="Unassembled WGS sequence"/>
</dbReference>
<evidence type="ECO:0000313" key="6">
    <source>
        <dbReference type="EMBL" id="GFR84756.1"/>
    </source>
</evidence>
<comment type="subcellular location">
    <subcellularLocation>
        <location evidence="1">Membrane</location>
    </subcellularLocation>
</comment>
<protein>
    <submittedName>
        <fullName evidence="6">SUN domain-containing protein 2</fullName>
    </submittedName>
</protein>
<proteinExistence type="predicted"/>
<dbReference type="EMBL" id="BMAT01012059">
    <property type="protein sequence ID" value="GFR84756.1"/>
    <property type="molecule type" value="Genomic_DNA"/>
</dbReference>
<keyword evidence="7" id="KW-1185">Reference proteome</keyword>
<evidence type="ECO:0000256" key="4">
    <source>
        <dbReference type="ARBA" id="ARBA00023136"/>
    </source>
</evidence>
<dbReference type="PANTHER" id="PTHR12911">
    <property type="entry name" value="SAD1/UNC-84-LIKE PROTEIN-RELATED"/>
    <property type="match status" value="1"/>
</dbReference>
<dbReference type="PROSITE" id="PS51469">
    <property type="entry name" value="SUN"/>
    <property type="match status" value="1"/>
</dbReference>